<dbReference type="InterPro" id="IPR008271">
    <property type="entry name" value="Ser/Thr_kinase_AS"/>
</dbReference>
<evidence type="ECO:0000313" key="9">
    <source>
        <dbReference type="EMBL" id="WMT01634.1"/>
    </source>
</evidence>
<dbReference type="InterPro" id="IPR000719">
    <property type="entry name" value="Prot_kinase_dom"/>
</dbReference>
<keyword evidence="1 9" id="KW-0808">Transferase</keyword>
<dbReference type="PROSITE" id="PS50011">
    <property type="entry name" value="PROTEIN_KINASE_DOM"/>
    <property type="match status" value="1"/>
</dbReference>
<keyword evidence="4 5" id="KW-0067">ATP-binding</keyword>
<dbReference type="PANTHER" id="PTHR43289:SF34">
    <property type="entry name" value="SERINE_THREONINE-PROTEIN KINASE YBDM-RELATED"/>
    <property type="match status" value="1"/>
</dbReference>
<feature type="transmembrane region" description="Helical" evidence="7">
    <location>
        <begin position="399"/>
        <end position="420"/>
    </location>
</feature>
<dbReference type="PROSITE" id="PS00107">
    <property type="entry name" value="PROTEIN_KINASE_ATP"/>
    <property type="match status" value="1"/>
</dbReference>
<evidence type="ECO:0000259" key="8">
    <source>
        <dbReference type="PROSITE" id="PS50011"/>
    </source>
</evidence>
<evidence type="ECO:0000256" key="5">
    <source>
        <dbReference type="PROSITE-ProRule" id="PRU10141"/>
    </source>
</evidence>
<dbReference type="RefSeq" id="WP_309150980.1">
    <property type="nucleotide sequence ID" value="NZ_CP133568.1"/>
</dbReference>
<evidence type="ECO:0000256" key="6">
    <source>
        <dbReference type="SAM" id="MobiDB-lite"/>
    </source>
</evidence>
<organism evidence="9 10">
    <name type="scientific">Lysobacter yananisis</name>
    <dbReference type="NCBI Taxonomy" id="1003114"/>
    <lineage>
        <taxon>Bacteria</taxon>
        <taxon>Pseudomonadati</taxon>
        <taxon>Pseudomonadota</taxon>
        <taxon>Gammaproteobacteria</taxon>
        <taxon>Lysobacterales</taxon>
        <taxon>Lysobacteraceae</taxon>
        <taxon>Lysobacter</taxon>
    </lineage>
</organism>
<dbReference type="SUPFAM" id="SSF56112">
    <property type="entry name" value="Protein kinase-like (PK-like)"/>
    <property type="match status" value="1"/>
</dbReference>
<keyword evidence="7" id="KW-0812">Transmembrane</keyword>
<accession>A0ABY9P3R4</accession>
<dbReference type="Pfam" id="PF00069">
    <property type="entry name" value="Pkinase"/>
    <property type="match status" value="1"/>
</dbReference>
<evidence type="ECO:0000256" key="3">
    <source>
        <dbReference type="ARBA" id="ARBA00022777"/>
    </source>
</evidence>
<dbReference type="GO" id="GO:0004674">
    <property type="term" value="F:protein serine/threonine kinase activity"/>
    <property type="evidence" value="ECO:0007669"/>
    <property type="project" value="UniProtKB-EC"/>
</dbReference>
<feature type="domain" description="Protein kinase" evidence="8">
    <location>
        <begin position="92"/>
        <end position="374"/>
    </location>
</feature>
<protein>
    <submittedName>
        <fullName evidence="9">Serine/threonine-protein kinase</fullName>
        <ecNumber evidence="9">2.7.11.1</ecNumber>
    </submittedName>
</protein>
<keyword evidence="2 5" id="KW-0547">Nucleotide-binding</keyword>
<dbReference type="Gene3D" id="3.30.200.20">
    <property type="entry name" value="Phosphorylase Kinase, domain 1"/>
    <property type="match status" value="1"/>
</dbReference>
<evidence type="ECO:0000256" key="1">
    <source>
        <dbReference type="ARBA" id="ARBA00022679"/>
    </source>
</evidence>
<keyword evidence="10" id="KW-1185">Reference proteome</keyword>
<keyword evidence="7" id="KW-0472">Membrane</keyword>
<dbReference type="EMBL" id="CP133568">
    <property type="protein sequence ID" value="WMT01634.1"/>
    <property type="molecule type" value="Genomic_DNA"/>
</dbReference>
<name>A0ABY9P3R4_9GAMM</name>
<reference evidence="9 10" key="1">
    <citation type="submission" date="2023-08" db="EMBL/GenBank/DDBJ databases">
        <title>The whole genome sequence of Lysobacter yananisis.</title>
        <authorList>
            <person name="Sun H."/>
        </authorList>
    </citation>
    <scope>NUCLEOTIDE SEQUENCE [LARGE SCALE GENOMIC DNA]</scope>
    <source>
        <strain evidence="9 10">SNNU513</strain>
    </source>
</reference>
<dbReference type="SMART" id="SM00220">
    <property type="entry name" value="S_TKc"/>
    <property type="match status" value="1"/>
</dbReference>
<sequence>MSAVLAQALHLFEEYVDLPAPERERRLAALAARDPSLHAALSALLACDEADAGVLDRSPAQIVAERQPRADESAEDDENEPDRRIGGLLGAWRIERILGRGGMGTVYEARRDDGQFQQRVAIKCIRTGLESPELAAAFREERNLLARLDHSGIAGVVDGGIDADGRPWFALRRVEGEPIDAWCERRRLGLGARADLLLQACDALAYAHAQGVLHRDIKPSNLLVTADGRVQLLDFGISTRFNGPADGDAGAHLAITPDYAAPEARQHGTQGPATDLYMLGVLSYRLLCGHWPSRLHSLRELVPIAAAGEPEPMDRLIGDDDDALARQRGFDTPDALRRALAGDLAAVALKAVAARPQDRYPSIAEFARDLRAWRQHRPVGVRRGGWRERARKWRRRNPAAGAMFAALAVVVLAGAGAIVWQHQRVQREVRASQGVARLFAATLGSATQSGLGSAPFSSRALLERTERELRAMPLDEQPGLRARSLATLARSYAVLGDYRRAETLAEEAQRALGAEDDRDGFVAVTRLSLLNTQARYAEAMRLARERLDELDGRDDELARTSQVTVGAELARAQWYLARPRDALATADGLVAQARALGRGHEELLAQALILRAGLSYRLHRAAPAEAAAREAIALARPINPVLADDALETLMRAVQLQPNLSARELARELVRRRTATLGPAHPKTAYAQVRLSIFPDSGLSRQDVAAALAAIRRAYGEDNPQYASAVSSGYWAVADSRGEKIALLRQAIGVLDRRLPVGSEWRMAARYNLALLLLYDDPAPTPDEVAQGLNALRETIAAQHRGGLPANSDELLLANYLIDRGSPAQLPEAAQVLASLRAETIALFGADNYRLQDIDYFQAKWLFRQGRHAEADAAFARLLAADRAFIDSGGTGQGALVDFQTRSLYLTRSLLYRGLYALRTCRRRQAEDFMQQAARLSSTAPLIDAEERAAVRAYLEGARRGEVAQAGRDLLAPGEREALGQAARRCGRVASP</sequence>
<evidence type="ECO:0000256" key="7">
    <source>
        <dbReference type="SAM" id="Phobius"/>
    </source>
</evidence>
<dbReference type="PROSITE" id="PS00108">
    <property type="entry name" value="PROTEIN_KINASE_ST"/>
    <property type="match status" value="1"/>
</dbReference>
<dbReference type="Proteomes" id="UP001229313">
    <property type="component" value="Chromosome"/>
</dbReference>
<feature type="region of interest" description="Disordered" evidence="6">
    <location>
        <begin position="59"/>
        <end position="84"/>
    </location>
</feature>
<evidence type="ECO:0000256" key="2">
    <source>
        <dbReference type="ARBA" id="ARBA00022741"/>
    </source>
</evidence>
<dbReference type="InterPro" id="IPR011009">
    <property type="entry name" value="Kinase-like_dom_sf"/>
</dbReference>
<dbReference type="CDD" id="cd14014">
    <property type="entry name" value="STKc_PknB_like"/>
    <property type="match status" value="1"/>
</dbReference>
<proteinExistence type="predicted"/>
<evidence type="ECO:0000313" key="10">
    <source>
        <dbReference type="Proteomes" id="UP001229313"/>
    </source>
</evidence>
<feature type="binding site" evidence="5">
    <location>
        <position position="123"/>
    </location>
    <ligand>
        <name>ATP</name>
        <dbReference type="ChEBI" id="CHEBI:30616"/>
    </ligand>
</feature>
<evidence type="ECO:0000256" key="4">
    <source>
        <dbReference type="ARBA" id="ARBA00022840"/>
    </source>
</evidence>
<gene>
    <name evidence="9" type="ORF">RDV84_16825</name>
</gene>
<dbReference type="InterPro" id="IPR017441">
    <property type="entry name" value="Protein_kinase_ATP_BS"/>
</dbReference>
<keyword evidence="7" id="KW-1133">Transmembrane helix</keyword>
<dbReference type="Gene3D" id="1.10.510.10">
    <property type="entry name" value="Transferase(Phosphotransferase) domain 1"/>
    <property type="match status" value="1"/>
</dbReference>
<dbReference type="PANTHER" id="PTHR43289">
    <property type="entry name" value="MITOGEN-ACTIVATED PROTEIN KINASE KINASE KINASE 20-RELATED"/>
    <property type="match status" value="1"/>
</dbReference>
<keyword evidence="3 9" id="KW-0418">Kinase</keyword>
<dbReference type="EC" id="2.7.11.1" evidence="9"/>